<organism evidence="1 2">
    <name type="scientific">Rodentibacter mrazii</name>
    <dbReference type="NCBI Taxonomy" id="1908257"/>
    <lineage>
        <taxon>Bacteria</taxon>
        <taxon>Pseudomonadati</taxon>
        <taxon>Pseudomonadota</taxon>
        <taxon>Gammaproteobacteria</taxon>
        <taxon>Pasteurellales</taxon>
        <taxon>Pasteurellaceae</taxon>
        <taxon>Rodentibacter</taxon>
    </lineage>
</organism>
<proteinExistence type="predicted"/>
<dbReference type="InterPro" id="IPR021730">
    <property type="entry name" value="YdbH"/>
</dbReference>
<dbReference type="NCBIfam" id="NF007971">
    <property type="entry name" value="PRK10695.1"/>
    <property type="match status" value="1"/>
</dbReference>
<name>A0A1V3IKL9_9PAST</name>
<gene>
    <name evidence="1" type="ORF">BKK47_00635</name>
</gene>
<dbReference type="Pfam" id="PF11739">
    <property type="entry name" value="YdbH-like"/>
    <property type="match status" value="1"/>
</dbReference>
<dbReference type="STRING" id="1908257.BKK47_00635"/>
<protein>
    <submittedName>
        <fullName evidence="1">Uncharacterized protein</fullName>
    </submittedName>
</protein>
<evidence type="ECO:0000313" key="1">
    <source>
        <dbReference type="EMBL" id="OOF41635.1"/>
    </source>
</evidence>
<reference evidence="1 2" key="1">
    <citation type="submission" date="2016-10" db="EMBL/GenBank/DDBJ databases">
        <title>Rodentibacter gen. nov. and new species.</title>
        <authorList>
            <person name="Christensen H."/>
        </authorList>
    </citation>
    <scope>NUCLEOTIDE SEQUENCE [LARGE SCALE GENOMIC DNA]</scope>
    <source>
        <strain evidence="1 2">Ppn418</strain>
    </source>
</reference>
<sequence>MRKGRYCALLALILLIGTISLPWWIAPKQIERVVNYFLTPNYSVQLSDDWTINSEALTLPTLQVNSGKCTLAKLHDIQLTDWFSPHLSVENAVVDYACIQTIPSSHDKTPIKLTALFATIPSFEINIKQFQVSNGNHLIPLVLQDILNANISAMVNRHQDQFQLNLSAQNDKGLTLHHQSTLSPQDNHFIWQGKINYQPEQNQSYQSDFNLQLNDEILQIQPKGEMTLAWETPHFSVNNGEATLSWEGENGVIKAQDLTRKSPLLDVPFIFTRNGLEISWGTFYWTFDGYQPIKGFLGLSLRTPQKGWLPFGIDTNIIVQTFGEYGKGEIVISGENGEIGGGEKQDQIHFNLKTRGDLRYNNTVAHTNLSYHLGGSFNDPLLRFNTGSLFKMDNQQQGSSIHMRLPLDNVQISKYGLDGRLLATLQGFTPQFSDIDVKLDGQADEFIAGIKTVFELRDPQHKLHNAESNANNRWDWTIQGKAYWKTLKTSVNLQGTGFWQGSHIELNQLTASSNKIQTNGIKMAPLFLELKDRLRWDYEKEHIRGLLQVKSERITFDYGGHFTKPIFSVGVDGESIERFNIAGDLKTGTLGPIDLLAHYENQTLKGKISWKKQSVNVFQSFFPQQWGWLIHHGHIKGIGNFNIDHEGIAMKGNLQLYKVGLSFPDGEIEDLDIHFPLNYQNNLLQNSTKKPIKVSVHNMRKGALFLNDVVFHLSGTYPYSKLKPLTLSKVRIGLFDGEVTLDKLNFPQSEMATLKLHHIDLSRVMAMAQYNQIHLEGRMNATLPFWLKNHTCLICNGTLQQSGKMRIKLNDEVTKGLKKGGWTESIIVDLLKEMELGHSHASLNLTSNGQMNLNATIKGFNVNKPTHHPITLNYHHQENMFELWNMIDYGAQFEQNLQYRLYQNLEHEKTP</sequence>
<keyword evidence="2" id="KW-1185">Reference proteome</keyword>
<dbReference type="AlphaFoldDB" id="A0A1V3IKL9"/>
<dbReference type="Proteomes" id="UP000189426">
    <property type="component" value="Unassembled WGS sequence"/>
</dbReference>
<comment type="caution">
    <text evidence="1">The sequence shown here is derived from an EMBL/GenBank/DDBJ whole genome shotgun (WGS) entry which is preliminary data.</text>
</comment>
<evidence type="ECO:0000313" key="2">
    <source>
        <dbReference type="Proteomes" id="UP000189426"/>
    </source>
</evidence>
<accession>A0A1V3IKL9</accession>
<dbReference type="EMBL" id="MLHG01000006">
    <property type="protein sequence ID" value="OOF41635.1"/>
    <property type="molecule type" value="Genomic_DNA"/>
</dbReference>
<dbReference type="RefSeq" id="WP_077493022.1">
    <property type="nucleotide sequence ID" value="NZ_MLHG01000006.1"/>
</dbReference>